<reference evidence="1" key="1">
    <citation type="submission" date="2014-11" db="EMBL/GenBank/DDBJ databases">
        <authorList>
            <person name="Amaro Gonzalez C."/>
        </authorList>
    </citation>
    <scope>NUCLEOTIDE SEQUENCE</scope>
</reference>
<proteinExistence type="predicted"/>
<dbReference type="EMBL" id="GBXM01098177">
    <property type="protein sequence ID" value="JAH10400.1"/>
    <property type="molecule type" value="Transcribed_RNA"/>
</dbReference>
<dbReference type="AlphaFoldDB" id="A0A0E9Q249"/>
<evidence type="ECO:0000313" key="1">
    <source>
        <dbReference type="EMBL" id="JAH10400.1"/>
    </source>
</evidence>
<accession>A0A0E9Q249</accession>
<organism evidence="1">
    <name type="scientific">Anguilla anguilla</name>
    <name type="common">European freshwater eel</name>
    <name type="synonym">Muraena anguilla</name>
    <dbReference type="NCBI Taxonomy" id="7936"/>
    <lineage>
        <taxon>Eukaryota</taxon>
        <taxon>Metazoa</taxon>
        <taxon>Chordata</taxon>
        <taxon>Craniata</taxon>
        <taxon>Vertebrata</taxon>
        <taxon>Euteleostomi</taxon>
        <taxon>Actinopterygii</taxon>
        <taxon>Neopterygii</taxon>
        <taxon>Teleostei</taxon>
        <taxon>Anguilliformes</taxon>
        <taxon>Anguillidae</taxon>
        <taxon>Anguilla</taxon>
    </lineage>
</organism>
<name>A0A0E9Q249_ANGAN</name>
<sequence>MGTLRGTSALTINMLG</sequence>
<reference evidence="1" key="2">
    <citation type="journal article" date="2015" name="Fish Shellfish Immunol.">
        <title>Early steps in the European eel (Anguilla anguilla)-Vibrio vulnificus interaction in the gills: Role of the RtxA13 toxin.</title>
        <authorList>
            <person name="Callol A."/>
            <person name="Pajuelo D."/>
            <person name="Ebbesson L."/>
            <person name="Teles M."/>
            <person name="MacKenzie S."/>
            <person name="Amaro C."/>
        </authorList>
    </citation>
    <scope>NUCLEOTIDE SEQUENCE</scope>
</reference>
<protein>
    <submittedName>
        <fullName evidence="1">Uncharacterized protein</fullName>
    </submittedName>
</protein>